<dbReference type="EMBL" id="AAIBIC010000202">
    <property type="protein sequence ID" value="ECC3917857.1"/>
    <property type="molecule type" value="Genomic_DNA"/>
</dbReference>
<protein>
    <submittedName>
        <fullName evidence="1">YcxB family protein</fullName>
    </submittedName>
</protein>
<evidence type="ECO:0000313" key="1">
    <source>
        <dbReference type="EMBL" id="ECC3917857.1"/>
    </source>
</evidence>
<proteinExistence type="predicted"/>
<reference evidence="1" key="1">
    <citation type="submission" date="2018-08" db="EMBL/GenBank/DDBJ databases">
        <authorList>
            <person name="Ashton P.M."/>
            <person name="Dallman T."/>
            <person name="Nair S."/>
            <person name="De Pinna E."/>
            <person name="Peters T."/>
            <person name="Grant K."/>
        </authorList>
    </citation>
    <scope>NUCLEOTIDE SEQUENCE [LARGE SCALE GENOMIC DNA]</scope>
    <source>
        <strain evidence="1">294779</strain>
    </source>
</reference>
<gene>
    <name evidence="1" type="ORF">CTQ69_28935</name>
</gene>
<name>A0A5Y1YIP2_SALDZ</name>
<comment type="caution">
    <text evidence="1">The sequence shown here is derived from an EMBL/GenBank/DDBJ whole genome shotgun (WGS) entry which is preliminary data.</text>
</comment>
<sequence>MLHNDQKEKEDGEISVYLKINRFYIEQIQMPGSIKAFWNYTNKVYRENGFIFIQRMDNRCIVIPERIFTSEDDIIKLYNYIKEQISKHKR</sequence>
<dbReference type="Proteomes" id="UP000839735">
    <property type="component" value="Unassembled WGS sequence"/>
</dbReference>
<dbReference type="AlphaFoldDB" id="A0A5Y1YIP2"/>
<organism evidence="1">
    <name type="scientific">Salmonella diarizonae</name>
    <dbReference type="NCBI Taxonomy" id="59204"/>
    <lineage>
        <taxon>Bacteria</taxon>
        <taxon>Pseudomonadati</taxon>
        <taxon>Pseudomonadota</taxon>
        <taxon>Gammaproteobacteria</taxon>
        <taxon>Enterobacterales</taxon>
        <taxon>Enterobacteriaceae</taxon>
        <taxon>Salmonella</taxon>
    </lineage>
</organism>
<accession>A0A5Y1YIP2</accession>